<name>A0A6P0CFH4_9RHOB</name>
<accession>A0A6P0CFH4</accession>
<feature type="region of interest" description="Disordered" evidence="1">
    <location>
        <begin position="1"/>
        <end position="25"/>
    </location>
</feature>
<evidence type="ECO:0000256" key="1">
    <source>
        <dbReference type="SAM" id="MobiDB-lite"/>
    </source>
</evidence>
<evidence type="ECO:0000313" key="3">
    <source>
        <dbReference type="Proteomes" id="UP000468591"/>
    </source>
</evidence>
<dbReference type="AlphaFoldDB" id="A0A6P0CFH4"/>
<organism evidence="2 3">
    <name type="scientific">Sulfitobacter sediminilitoris</name>
    <dbReference type="NCBI Taxonomy" id="2698830"/>
    <lineage>
        <taxon>Bacteria</taxon>
        <taxon>Pseudomonadati</taxon>
        <taxon>Pseudomonadota</taxon>
        <taxon>Alphaproteobacteria</taxon>
        <taxon>Rhodobacterales</taxon>
        <taxon>Roseobacteraceae</taxon>
        <taxon>Sulfitobacter</taxon>
    </lineage>
</organism>
<sequence length="94" mass="10065">MTLSGAAIAGSNSSETAGAGTKTYEQGDHYSRDLIGMWNDNVETERETHVRLGDGAESAWNNIGEIDDIMVCKDGDIRTVHRGVCGFLGSGECR</sequence>
<keyword evidence="3" id="KW-1185">Reference proteome</keyword>
<dbReference type="EMBL" id="JAABNT010000011">
    <property type="protein sequence ID" value="NEK23978.1"/>
    <property type="molecule type" value="Genomic_DNA"/>
</dbReference>
<gene>
    <name evidence="2" type="ORF">GV827_16425</name>
</gene>
<dbReference type="Proteomes" id="UP000468591">
    <property type="component" value="Unassembled WGS sequence"/>
</dbReference>
<evidence type="ECO:0000313" key="2">
    <source>
        <dbReference type="EMBL" id="NEK23978.1"/>
    </source>
</evidence>
<protein>
    <submittedName>
        <fullName evidence="2">Uncharacterized protein</fullName>
    </submittedName>
</protein>
<reference evidence="2 3" key="1">
    <citation type="submission" date="2020-01" db="EMBL/GenBank/DDBJ databases">
        <title>Sulfitobacter sediminilitoris sp. nov., isolated from a tidal flat.</title>
        <authorList>
            <person name="Park S."/>
            <person name="Yoon J.-H."/>
        </authorList>
    </citation>
    <scope>NUCLEOTIDE SEQUENCE [LARGE SCALE GENOMIC DNA]</scope>
    <source>
        <strain evidence="2 3">JBTF-M27</strain>
    </source>
</reference>
<comment type="caution">
    <text evidence="2">The sequence shown here is derived from an EMBL/GenBank/DDBJ whole genome shotgun (WGS) entry which is preliminary data.</text>
</comment>
<proteinExistence type="predicted"/>
<dbReference type="RefSeq" id="WP_164354903.1">
    <property type="nucleotide sequence ID" value="NZ_JAABNT010000011.1"/>
</dbReference>